<sequence length="316" mass="36431">MNLRFQHPCTAPEVGGTGSGKTFFMNRLIENRNEMFSTTLEHIIFYYSEWQPLCDTLKSNHGVDFREDLTLLDDHPAGQGPKLIVMDDMMHEIKNLSIFFLSQCLFPNGLRQISLNTHYIMLFKTSRDLAQIRTFCMQVDPQHFRALLEAYEDATRAGYTYILFDFKPSQLDHLRMRTLIFPGESTVVYIPRAKYKREIDGRPLNHLMTMAPAAKTHKALLQVLLSAKLKFRKAILENSDRALVYAICEICDNLLRGNIPLSDSHKAKRKRHRHKIRELAQRGEGWTKKKERLQKGGAFLPLLLSTIASVLPSLLQ</sequence>
<proteinExistence type="predicted"/>
<reference evidence="1" key="1">
    <citation type="submission" date="2021-07" db="EMBL/GenBank/DDBJ databases">
        <authorList>
            <person name="Catto M.A."/>
            <person name="Jacobson A."/>
            <person name="Kennedy G."/>
            <person name="Labadie P."/>
            <person name="Hunt B.G."/>
            <person name="Srinivasan R."/>
        </authorList>
    </citation>
    <scope>NUCLEOTIDE SEQUENCE</scope>
    <source>
        <strain evidence="1">PL_HMW_Pooled</strain>
        <tissue evidence="1">Head</tissue>
    </source>
</reference>
<name>A0AAE1LM08_9NEOP</name>
<evidence type="ECO:0000313" key="1">
    <source>
        <dbReference type="EMBL" id="KAK3925221.1"/>
    </source>
</evidence>
<comment type="caution">
    <text evidence="1">The sequence shown here is derived from an EMBL/GenBank/DDBJ whole genome shotgun (WGS) entry which is preliminary data.</text>
</comment>
<keyword evidence="2" id="KW-1185">Reference proteome</keyword>
<dbReference type="EMBL" id="JAHWGI010001223">
    <property type="protein sequence ID" value="KAK3925221.1"/>
    <property type="molecule type" value="Genomic_DNA"/>
</dbReference>
<evidence type="ECO:0000313" key="2">
    <source>
        <dbReference type="Proteomes" id="UP001219518"/>
    </source>
</evidence>
<organism evidence="1 2">
    <name type="scientific">Frankliniella fusca</name>
    <dbReference type="NCBI Taxonomy" id="407009"/>
    <lineage>
        <taxon>Eukaryota</taxon>
        <taxon>Metazoa</taxon>
        <taxon>Ecdysozoa</taxon>
        <taxon>Arthropoda</taxon>
        <taxon>Hexapoda</taxon>
        <taxon>Insecta</taxon>
        <taxon>Pterygota</taxon>
        <taxon>Neoptera</taxon>
        <taxon>Paraneoptera</taxon>
        <taxon>Thysanoptera</taxon>
        <taxon>Terebrantia</taxon>
        <taxon>Thripoidea</taxon>
        <taxon>Thripidae</taxon>
        <taxon>Frankliniella</taxon>
    </lineage>
</organism>
<accession>A0AAE1LM08</accession>
<dbReference type="SUPFAM" id="SSF52540">
    <property type="entry name" value="P-loop containing nucleoside triphosphate hydrolases"/>
    <property type="match status" value="1"/>
</dbReference>
<dbReference type="AlphaFoldDB" id="A0AAE1LM08"/>
<dbReference type="InterPro" id="IPR027417">
    <property type="entry name" value="P-loop_NTPase"/>
</dbReference>
<dbReference type="Proteomes" id="UP001219518">
    <property type="component" value="Unassembled WGS sequence"/>
</dbReference>
<gene>
    <name evidence="1" type="ORF">KUF71_002607</name>
</gene>
<reference evidence="1" key="2">
    <citation type="journal article" date="2023" name="BMC Genomics">
        <title>Pest status, molecular evolution, and epigenetic factors derived from the genome assembly of Frankliniella fusca, a thysanopteran phytovirus vector.</title>
        <authorList>
            <person name="Catto M.A."/>
            <person name="Labadie P.E."/>
            <person name="Jacobson A.L."/>
            <person name="Kennedy G.G."/>
            <person name="Srinivasan R."/>
            <person name="Hunt B.G."/>
        </authorList>
    </citation>
    <scope>NUCLEOTIDE SEQUENCE</scope>
    <source>
        <strain evidence="1">PL_HMW_Pooled</strain>
    </source>
</reference>
<protein>
    <submittedName>
        <fullName evidence="1">B3 domain-containing protein</fullName>
    </submittedName>
</protein>